<dbReference type="InterPro" id="IPR009003">
    <property type="entry name" value="Peptidase_S1_PA"/>
</dbReference>
<dbReference type="GO" id="GO:0006508">
    <property type="term" value="P:proteolysis"/>
    <property type="evidence" value="ECO:0007669"/>
    <property type="project" value="UniProtKB-KW"/>
</dbReference>
<evidence type="ECO:0000313" key="5">
    <source>
        <dbReference type="EMBL" id="MCE8539726.1"/>
    </source>
</evidence>
<keyword evidence="2 4" id="KW-0378">Hydrolase</keyword>
<name>A0A9Q3WP81_9RHOB</name>
<evidence type="ECO:0000313" key="6">
    <source>
        <dbReference type="Proteomes" id="UP000813672"/>
    </source>
</evidence>
<dbReference type="Pfam" id="PF13365">
    <property type="entry name" value="Trypsin_2"/>
    <property type="match status" value="1"/>
</dbReference>
<gene>
    <name evidence="5" type="ORF">KBY27_19875</name>
</gene>
<accession>A0A9Q3WP81</accession>
<evidence type="ECO:0000256" key="4">
    <source>
        <dbReference type="RuleBase" id="RU004296"/>
    </source>
</evidence>
<reference evidence="5" key="1">
    <citation type="journal article" date="2021" name="Environ. Microbiol.">
        <title>Cryptic niche differentiation of novel sediment ecotypes of Rugeria pomeroyi correlates with nitrate respiration.</title>
        <authorList>
            <person name="Lin X."/>
            <person name="McNichol J."/>
            <person name="Chu X."/>
            <person name="Qian Y."/>
            <person name="Luo H."/>
        </authorList>
    </citation>
    <scope>NUCLEOTIDE SEQUENCE</scope>
    <source>
        <strain evidence="5">SZCCDBB064</strain>
    </source>
</reference>
<sequence length="487" mass="53424">MTGTESDGKAYSALITDTNPKIANLALSWRTPRYSAEDGIGPMGSMHEAGSSLVAISKETPAGTTVIGSGVMVARGLLLTATHVLAEFRGLGFGPMCMSFLPRGPRVWLPYASTTVSGQSKYDPNHSVVSDISLVSCTLNSDPIPDEPLMLTPLRVALPLIGQRVWAFGFRHQAISENVPLVTPFVSSGRVSGAFPYGRGERMPSPCIEVDMDTLGGMSGGPVVNDKGELIGIVSSSWEGGPSYVTLIWDALRTTVDTPPGLFERFEEISLIGASKLRAARVLGEVQSKPWGDVIITFSEKESDLFEQSKTHFANDEALPKDPHRFTSAKVEDFAERYDEQLEDFVEQAAEAELLALPIATCLSFLRAGDVPASLVDSITQVTAEMMEGLEDFEIISIRDAGRGLLKLRCYFHLRAVAWNATLPRWAYDNLNKSSRDRFTWAQGYRDTVDLELVQRCVFQAEVGFKLATEAFSSFNFVWLGVRYRRK</sequence>
<dbReference type="GO" id="GO:0008236">
    <property type="term" value="F:serine-type peptidase activity"/>
    <property type="evidence" value="ECO:0007669"/>
    <property type="project" value="UniProtKB-KW"/>
</dbReference>
<dbReference type="EC" id="3.4.21.-" evidence="4"/>
<comment type="similarity">
    <text evidence="4">Belongs to the peptidase S1B family.</text>
</comment>
<proteinExistence type="inferred from homology"/>
<protein>
    <recommendedName>
        <fullName evidence="4">Serine protease</fullName>
        <ecNumber evidence="4">3.4.21.-</ecNumber>
    </recommendedName>
</protein>
<dbReference type="Gene3D" id="2.40.10.120">
    <property type="match status" value="1"/>
</dbReference>
<dbReference type="EMBL" id="JAGQAF010000016">
    <property type="protein sequence ID" value="MCE8539726.1"/>
    <property type="molecule type" value="Genomic_DNA"/>
</dbReference>
<dbReference type="AlphaFoldDB" id="A0A9Q3WP81"/>
<dbReference type="SUPFAM" id="SSF50494">
    <property type="entry name" value="Trypsin-like serine proteases"/>
    <property type="match status" value="1"/>
</dbReference>
<comment type="caution">
    <text evidence="5">The sequence shown here is derived from an EMBL/GenBank/DDBJ whole genome shotgun (WGS) entry which is preliminary data.</text>
</comment>
<evidence type="ECO:0000256" key="3">
    <source>
        <dbReference type="ARBA" id="ARBA00022825"/>
    </source>
</evidence>
<organism evidence="5 6">
    <name type="scientific">Ruegeria pomeroyi</name>
    <dbReference type="NCBI Taxonomy" id="89184"/>
    <lineage>
        <taxon>Bacteria</taxon>
        <taxon>Pseudomonadati</taxon>
        <taxon>Pseudomonadota</taxon>
        <taxon>Alphaproteobacteria</taxon>
        <taxon>Rhodobacterales</taxon>
        <taxon>Roseobacteraceae</taxon>
        <taxon>Ruegeria</taxon>
    </lineage>
</organism>
<dbReference type="InterPro" id="IPR008256">
    <property type="entry name" value="Peptidase_S1B"/>
</dbReference>
<dbReference type="PRINTS" id="PR00839">
    <property type="entry name" value="V8PROTEASE"/>
</dbReference>
<evidence type="ECO:0000256" key="1">
    <source>
        <dbReference type="ARBA" id="ARBA00022670"/>
    </source>
</evidence>
<keyword evidence="3 4" id="KW-0720">Serine protease</keyword>
<keyword evidence="1 4" id="KW-0645">Protease</keyword>
<evidence type="ECO:0000256" key="2">
    <source>
        <dbReference type="ARBA" id="ARBA00022801"/>
    </source>
</evidence>
<dbReference type="Proteomes" id="UP000813672">
    <property type="component" value="Unassembled WGS sequence"/>
</dbReference>